<evidence type="ECO:0000256" key="12">
    <source>
        <dbReference type="ARBA" id="ARBA00023014"/>
    </source>
</evidence>
<comment type="caution">
    <text evidence="17">The sequence shown here is derived from an EMBL/GenBank/DDBJ whole genome shotgun (WGS) entry which is preliminary data.</text>
</comment>
<evidence type="ECO:0000256" key="9">
    <source>
        <dbReference type="ARBA" id="ARBA00022785"/>
    </source>
</evidence>
<dbReference type="RefSeq" id="WP_324620371.1">
    <property type="nucleotide sequence ID" value="NZ_JAYKOT010000003.1"/>
</dbReference>
<evidence type="ECO:0000256" key="16">
    <source>
        <dbReference type="ARBA" id="ARBA00047415"/>
    </source>
</evidence>
<evidence type="ECO:0000313" key="17">
    <source>
        <dbReference type="EMBL" id="MEB3430181.1"/>
    </source>
</evidence>
<dbReference type="PANTHER" id="PTHR36701:SF1">
    <property type="entry name" value="EPOXYQUEUOSINE REDUCTASE QUEH"/>
    <property type="match status" value="1"/>
</dbReference>
<evidence type="ECO:0000313" key="18">
    <source>
        <dbReference type="Proteomes" id="UP001357733"/>
    </source>
</evidence>
<keyword evidence="8" id="KW-0479">Metal-binding</keyword>
<evidence type="ECO:0000256" key="7">
    <source>
        <dbReference type="ARBA" id="ARBA00022694"/>
    </source>
</evidence>
<comment type="function">
    <text evidence="1">Catalyzes the conversion of epoxyqueuosine (oQ) to queuosine (Q), which is a hypermodified base found in the wobble positions of tRNA(Asp), tRNA(Asn), tRNA(His) and tRNA(Tyr).</text>
</comment>
<dbReference type="EC" id="1.17.99.6" evidence="4"/>
<organism evidence="17 18">
    <name type="scientific">Citroniella saccharovorans</name>
    <dbReference type="NCBI Taxonomy" id="2053367"/>
    <lineage>
        <taxon>Bacteria</taxon>
        <taxon>Bacillati</taxon>
        <taxon>Bacillota</taxon>
        <taxon>Tissierellia</taxon>
        <taxon>Tissierellales</taxon>
        <taxon>Peptoniphilaceae</taxon>
        <taxon>Citroniella</taxon>
    </lineage>
</organism>
<evidence type="ECO:0000256" key="2">
    <source>
        <dbReference type="ARBA" id="ARBA00004691"/>
    </source>
</evidence>
<dbReference type="GO" id="GO:0046872">
    <property type="term" value="F:metal ion binding"/>
    <property type="evidence" value="ECO:0007669"/>
    <property type="project" value="UniProtKB-KW"/>
</dbReference>
<dbReference type="Pfam" id="PF02677">
    <property type="entry name" value="QueH"/>
    <property type="match status" value="1"/>
</dbReference>
<comment type="catalytic activity">
    <reaction evidence="16">
        <text>epoxyqueuosine(34) in tRNA + AH2 = queuosine(34) in tRNA + A + H2O</text>
        <dbReference type="Rhea" id="RHEA:32159"/>
        <dbReference type="Rhea" id="RHEA-COMP:18571"/>
        <dbReference type="Rhea" id="RHEA-COMP:18582"/>
        <dbReference type="ChEBI" id="CHEBI:13193"/>
        <dbReference type="ChEBI" id="CHEBI:15377"/>
        <dbReference type="ChEBI" id="CHEBI:17499"/>
        <dbReference type="ChEBI" id="CHEBI:194431"/>
        <dbReference type="ChEBI" id="CHEBI:194443"/>
        <dbReference type="EC" id="1.17.99.6"/>
    </reaction>
</comment>
<keyword evidence="7" id="KW-0819">tRNA processing</keyword>
<evidence type="ECO:0000256" key="13">
    <source>
        <dbReference type="ARBA" id="ARBA00023157"/>
    </source>
</evidence>
<dbReference type="GO" id="GO:0052693">
    <property type="term" value="F:epoxyqueuosine reductase activity"/>
    <property type="evidence" value="ECO:0007669"/>
    <property type="project" value="UniProtKB-EC"/>
</dbReference>
<name>A0AAW9MVF9_9FIRM</name>
<protein>
    <recommendedName>
        <fullName evidence="5">Epoxyqueuosine reductase QueH</fullName>
        <ecNumber evidence="4">1.17.99.6</ecNumber>
    </recommendedName>
    <alternativeName>
        <fullName evidence="15">Queuosine biosynthesis protein QueH</fullName>
    </alternativeName>
</protein>
<keyword evidence="14" id="KW-0676">Redox-active center</keyword>
<evidence type="ECO:0000256" key="1">
    <source>
        <dbReference type="ARBA" id="ARBA00002268"/>
    </source>
</evidence>
<proteinExistence type="inferred from homology"/>
<sequence length="159" mass="18787">MNKINYQKIMEDEIKNISGEKKKLLLHSCCGPCSSYVISYLKDYFDLAIYFYNPNIHPKEEYYKRLDAQKKIISKFEGVGLIAEDYKPNEFFSFTYDYKDEKEGGARCAKCFELRLKKLQEKADKLGFDYFTTTLTVSPHKDSQLINKIAREIEEEKKR</sequence>
<keyword evidence="18" id="KW-1185">Reference proteome</keyword>
<dbReference type="EMBL" id="JAYKOT010000003">
    <property type="protein sequence ID" value="MEB3430181.1"/>
    <property type="molecule type" value="Genomic_DNA"/>
</dbReference>
<keyword evidence="9" id="KW-0671">Queuosine biosynthesis</keyword>
<dbReference type="PANTHER" id="PTHR36701">
    <property type="entry name" value="EPOXYQUEUOSINE REDUCTASE QUEH"/>
    <property type="match status" value="1"/>
</dbReference>
<evidence type="ECO:0000256" key="15">
    <source>
        <dbReference type="ARBA" id="ARBA00031446"/>
    </source>
</evidence>
<evidence type="ECO:0000256" key="10">
    <source>
        <dbReference type="ARBA" id="ARBA00023002"/>
    </source>
</evidence>
<evidence type="ECO:0000256" key="3">
    <source>
        <dbReference type="ARBA" id="ARBA00008207"/>
    </source>
</evidence>
<keyword evidence="6" id="KW-0004">4Fe-4S</keyword>
<gene>
    <name evidence="17" type="ORF">VLK81_09315</name>
</gene>
<dbReference type="GO" id="GO:0008616">
    <property type="term" value="P:tRNA queuosine(34) biosynthetic process"/>
    <property type="evidence" value="ECO:0007669"/>
    <property type="project" value="UniProtKB-KW"/>
</dbReference>
<evidence type="ECO:0000256" key="6">
    <source>
        <dbReference type="ARBA" id="ARBA00022485"/>
    </source>
</evidence>
<comment type="similarity">
    <text evidence="3">Belongs to the QueH family.</text>
</comment>
<comment type="pathway">
    <text evidence="2">tRNA modification; tRNA-queuosine biosynthesis.</text>
</comment>
<dbReference type="Proteomes" id="UP001357733">
    <property type="component" value="Unassembled WGS sequence"/>
</dbReference>
<reference evidence="17 18" key="1">
    <citation type="submission" date="2024-01" db="EMBL/GenBank/DDBJ databases">
        <title>Complete genome sequence of Citroniella saccharovorans strain M6.X9, isolated from human fecal sample.</title>
        <authorList>
            <person name="Cheng G."/>
            <person name="Westerholm M."/>
            <person name="Schnurer A."/>
        </authorList>
    </citation>
    <scope>NUCLEOTIDE SEQUENCE [LARGE SCALE GENOMIC DNA]</scope>
    <source>
        <strain evidence="17 18">DSM 29873</strain>
    </source>
</reference>
<accession>A0AAW9MVF9</accession>
<dbReference type="InterPro" id="IPR003828">
    <property type="entry name" value="QueH"/>
</dbReference>
<keyword evidence="10" id="KW-0560">Oxidoreductase</keyword>
<evidence type="ECO:0000256" key="5">
    <source>
        <dbReference type="ARBA" id="ARBA00016895"/>
    </source>
</evidence>
<evidence type="ECO:0000256" key="8">
    <source>
        <dbReference type="ARBA" id="ARBA00022723"/>
    </source>
</evidence>
<keyword evidence="13" id="KW-1015">Disulfide bond</keyword>
<keyword evidence="12" id="KW-0411">Iron-sulfur</keyword>
<evidence type="ECO:0000256" key="4">
    <source>
        <dbReference type="ARBA" id="ARBA00012622"/>
    </source>
</evidence>
<keyword evidence="11" id="KW-0408">Iron</keyword>
<dbReference type="AlphaFoldDB" id="A0AAW9MVF9"/>
<evidence type="ECO:0000256" key="11">
    <source>
        <dbReference type="ARBA" id="ARBA00023004"/>
    </source>
</evidence>
<evidence type="ECO:0000256" key="14">
    <source>
        <dbReference type="ARBA" id="ARBA00023284"/>
    </source>
</evidence>
<dbReference type="GO" id="GO:0051539">
    <property type="term" value="F:4 iron, 4 sulfur cluster binding"/>
    <property type="evidence" value="ECO:0007669"/>
    <property type="project" value="UniProtKB-KW"/>
</dbReference>